<name>A0A399IZD1_9RHOB</name>
<accession>A0A399IZD1</accession>
<dbReference type="InterPro" id="IPR018968">
    <property type="entry name" value="Phasin"/>
</dbReference>
<keyword evidence="3" id="KW-1185">Reference proteome</keyword>
<comment type="caution">
    <text evidence="2">The sequence shown here is derived from an EMBL/GenBank/DDBJ whole genome shotgun (WGS) entry which is preliminary data.</text>
</comment>
<evidence type="ECO:0000259" key="1">
    <source>
        <dbReference type="Pfam" id="PF09361"/>
    </source>
</evidence>
<dbReference type="RefSeq" id="WP_119399488.1">
    <property type="nucleotide sequence ID" value="NZ_QWJJ01000010.1"/>
</dbReference>
<evidence type="ECO:0000313" key="2">
    <source>
        <dbReference type="EMBL" id="RII38415.1"/>
    </source>
</evidence>
<proteinExistence type="predicted"/>
<feature type="domain" description="Phasin" evidence="1">
    <location>
        <begin position="27"/>
        <end position="109"/>
    </location>
</feature>
<dbReference type="OrthoDB" id="7865588at2"/>
<dbReference type="EMBL" id="QWJJ01000010">
    <property type="protein sequence ID" value="RII38415.1"/>
    <property type="molecule type" value="Genomic_DNA"/>
</dbReference>
<reference evidence="2 3" key="1">
    <citation type="submission" date="2018-08" db="EMBL/GenBank/DDBJ databases">
        <title>Pseudooceanicola sediminis CY03 in the family Rhodobacteracea.</title>
        <authorList>
            <person name="Zhang Y.-J."/>
        </authorList>
    </citation>
    <scope>NUCLEOTIDE SEQUENCE [LARGE SCALE GENOMIC DNA]</scope>
    <source>
        <strain evidence="2 3">CY03</strain>
    </source>
</reference>
<dbReference type="Proteomes" id="UP000265848">
    <property type="component" value="Unassembled WGS sequence"/>
</dbReference>
<gene>
    <name evidence="2" type="ORF">DL237_13015</name>
</gene>
<evidence type="ECO:0000313" key="3">
    <source>
        <dbReference type="Proteomes" id="UP000265848"/>
    </source>
</evidence>
<dbReference type="Pfam" id="PF09361">
    <property type="entry name" value="Phasin_2"/>
    <property type="match status" value="1"/>
</dbReference>
<dbReference type="AlphaFoldDB" id="A0A399IZD1"/>
<organism evidence="2 3">
    <name type="scientific">Pseudooceanicola sediminis</name>
    <dbReference type="NCBI Taxonomy" id="2211117"/>
    <lineage>
        <taxon>Bacteria</taxon>
        <taxon>Pseudomonadati</taxon>
        <taxon>Pseudomonadota</taxon>
        <taxon>Alphaproteobacteria</taxon>
        <taxon>Rhodobacterales</taxon>
        <taxon>Paracoccaceae</taxon>
        <taxon>Pseudooceanicola</taxon>
    </lineage>
</organism>
<protein>
    <submittedName>
        <fullName evidence="2">Phasin family protein</fullName>
    </submittedName>
</protein>
<sequence>MERKVDTAQRAPGALGEFAASALTNGLGGMVQMATAWLEGASAISAEVSDFVGHRVRRDVAAQQALLSCRSLAEAEQVRAEFVRTAMRDYMDQTGKVVEMMGQVATDMATDQRQNRRATPL</sequence>